<organism evidence="1 2">
    <name type="scientific">Toxocara canis</name>
    <name type="common">Canine roundworm</name>
    <dbReference type="NCBI Taxonomy" id="6265"/>
    <lineage>
        <taxon>Eukaryota</taxon>
        <taxon>Metazoa</taxon>
        <taxon>Ecdysozoa</taxon>
        <taxon>Nematoda</taxon>
        <taxon>Chromadorea</taxon>
        <taxon>Rhabditida</taxon>
        <taxon>Spirurina</taxon>
        <taxon>Ascaridomorpha</taxon>
        <taxon>Ascaridoidea</taxon>
        <taxon>Toxocaridae</taxon>
        <taxon>Toxocara</taxon>
    </lineage>
</organism>
<gene>
    <name evidence="1" type="ORF">Tcan_06579</name>
</gene>
<accession>A0A0B2V959</accession>
<evidence type="ECO:0000313" key="2">
    <source>
        <dbReference type="Proteomes" id="UP000031036"/>
    </source>
</evidence>
<protein>
    <submittedName>
        <fullName evidence="1">Uncharacterized protein</fullName>
    </submittedName>
</protein>
<name>A0A0B2V959_TOXCA</name>
<keyword evidence="2" id="KW-1185">Reference proteome</keyword>
<comment type="caution">
    <text evidence="1">The sequence shown here is derived from an EMBL/GenBank/DDBJ whole genome shotgun (WGS) entry which is preliminary data.</text>
</comment>
<dbReference type="EMBL" id="JPKZ01002198">
    <property type="protein sequence ID" value="KHN78039.1"/>
    <property type="molecule type" value="Genomic_DNA"/>
</dbReference>
<dbReference type="Proteomes" id="UP000031036">
    <property type="component" value="Unassembled WGS sequence"/>
</dbReference>
<evidence type="ECO:0000313" key="1">
    <source>
        <dbReference type="EMBL" id="KHN78039.1"/>
    </source>
</evidence>
<reference evidence="1 2" key="1">
    <citation type="submission" date="2014-11" db="EMBL/GenBank/DDBJ databases">
        <title>Genetic blueprint of the zoonotic pathogen Toxocara canis.</title>
        <authorList>
            <person name="Zhu X.-Q."/>
            <person name="Korhonen P.K."/>
            <person name="Cai H."/>
            <person name="Young N.D."/>
            <person name="Nejsum P."/>
            <person name="von Samson-Himmelstjerna G."/>
            <person name="Boag P.R."/>
            <person name="Tan P."/>
            <person name="Li Q."/>
            <person name="Min J."/>
            <person name="Yang Y."/>
            <person name="Wang X."/>
            <person name="Fang X."/>
            <person name="Hall R.S."/>
            <person name="Hofmann A."/>
            <person name="Sternberg P.W."/>
            <person name="Jex A.R."/>
            <person name="Gasser R.B."/>
        </authorList>
    </citation>
    <scope>NUCLEOTIDE SEQUENCE [LARGE SCALE GENOMIC DNA]</scope>
    <source>
        <strain evidence="1">PN_DK_2014</strain>
    </source>
</reference>
<dbReference type="AlphaFoldDB" id="A0A0B2V959"/>
<proteinExistence type="predicted"/>
<sequence length="147" mass="16687">MSNATKKLRQRLEFRYKCRQYARMRHKDTTATSGSAAYETPIEIAERRWKENEKTNDKLYDGVLFKNVPDGQEGVSNWEVNISRDEGYTCWAHVSVSGPSLGHVQSAEFALGTQEHLSSFLTHLVGLFAARKSDSTLAHRLTRAELP</sequence>